<dbReference type="Proteomes" id="UP000054618">
    <property type="component" value="Unassembled WGS sequence"/>
</dbReference>
<evidence type="ECO:0000313" key="1">
    <source>
        <dbReference type="EMBL" id="KTD52234.1"/>
    </source>
</evidence>
<dbReference type="PANTHER" id="PTHR34491:SF94">
    <property type="entry name" value="VIRAL A-TYPE INCLUSION PROTEIN"/>
    <property type="match status" value="1"/>
</dbReference>
<organism evidence="1 2">
    <name type="scientific">Legionella quinlivanii</name>
    <dbReference type="NCBI Taxonomy" id="45073"/>
    <lineage>
        <taxon>Bacteria</taxon>
        <taxon>Pseudomonadati</taxon>
        <taxon>Pseudomonadota</taxon>
        <taxon>Gammaproteobacteria</taxon>
        <taxon>Legionellales</taxon>
        <taxon>Legionellaceae</taxon>
        <taxon>Legionella</taxon>
    </lineage>
</organism>
<protein>
    <submittedName>
        <fullName evidence="1">SdhA, substrate of the Dot/Icm system</fullName>
    </submittedName>
</protein>
<sequence length="2955" mass="336833">MLDKLKAILDIFSNPVLEFTDKQLKTLESFKEKQVAAFLRAQRELICKTLAEGYDFPAGDNPKVSIRFNESLNTHYLANMYTVGVPFPKSYLPILLEQDTDINQMVIEPGKIYFSIQDGQIEYTVIAPPAQKVSARLDPLNLGITLSDPLTIENLQANLPLIMQATHQAGHTVLNYSSEPREVVQIKDLINALYHGEQAFLDLESLNIRGVYHLDIVDVNKKPVTGKIYLRNPLDSFSIAAFPQEANLSANTVYLKEEGEEENKTLRYSFIHPVTKQQFDGSFSADELKTMLGEEETPQFLSALRAGDFSRLELFKKKLGSNLLKAGQLPLVYYVTNTRNQRLIVDKISLEELSKIFSEEEINRLCFALEENEVENLQLLKDGIVSIAKERQQTVDAQEQRQLDIQKLLNSTIDHAYTACYLATHLDSDLVEMFSREFAVGEQLLSGIQNYADSPERGVKLLEQASQFARNHAYTAGYVAGVAVDQLQPKGGKTDYNFLTHLSAKLPEYLQEFTKQIKLHSEGLMQALIEKGVPLDPKAIETLQEMQSLDKKAIESLQASALAMLNSITLLQDNRLFLPLQVIHYIKILRNVVTLTSSILAQSMNMNEATQRAVCAQLSKLKYDLLPQLFALADKIEDQFLLQPGSLSDPINTQIKALYSTIIEHTGKLVKFSEQAPELSTVEDSKLLELRIQGTRERIDHSRQKLYAAQDAKDAFRKFYGIIQSPQYRGVRIMDLPLPVRELLTSYFMRFRHSVEQYDVNLANAIVYGLNGGDKSTFHTIKEYYDGWWKKYEGVDWIANLLNHAGNIGHLIERELNTQNFHLNSNIALIESIYTKADLRLYPFDPSRQVLTFDEQKALDISKEAAPAYGINTDDKWGTVISKPENLNAKQCLLLMTYYAGIEDRLLSANAAYKNFMLSLARYSILPSSNEEEKSALVKAKAELRNWYNIFQPYFCVALSEPRIQFIDKENIDWLNSDELTIPDSGFEFLQQHESDMNVCFAQAASVCRKRAQSYAGLTHAKRNKEVVDEAQYSLVKTIKANSLTEALKLYFDNQRHGYTHNLTMPEPVKAILERLKLKTLSALPLGPLVKGRFEQQITHLFNLDEQLKSYPLSAEQKAACNQLLAKICNQYIQLLEASLAADYHKNYLSVKEKLQQLQEELIPQLLSLTDELEIHAKAELQTFTKPLLDNLNAFHNEIMPVVSGRYPALDNNPPLHVVSASAVKARIAPVYQRIEACHYNSNMIGQAQDALEEFYSILEDEEFKDKRIIDLSAETKELLKKQFAYFRPFLLAMNPALEASIVNGLNSQGRSVFYGVMKHWDYHVYGNQTNDWVVHVLANKENLAKALQDASNRQTEHYNAGLNLIESIEKQTTTLLNPAAKVNNDLILFNDLEVLGIPEDKYQAYKPKKEEYCRQITAPRRLKSTQAQQLYAYYLSEHTRVERAATAFENFIQLLEASPAASLHELSEADKQLARQYYNQFQPYFMVFMAEALPRQLFERLDQDIVDNLNAGLLNHKPAPNSISKDFFKDSSTAFQQTLRKIETLCLQQQLTYRNLGFNKLADALAANLDLGAGLSAPELTLKPLDQTLPNALAAIPAEPLNYGHAGSQAIYYEVTDKGLAYSVVTAAGESISDILSENDLPDLSSPVSEYIPFLDFENIKTLAVTPSTLIQFEQAFSILQKAKQEWDSYPVPRELKDAASQLAYKLTRQAFYTLRELLQNEASNPQFIRHKLLVIKEQIIPQLLGIADQIELKAQLVHGKLGNRLEESLQSLYLGLVKETEKFFPVVADSPELLEGSAAAFDKRTQGPRERQQIAQQNLNKIERAQAAFEAFYQIIEDEDLQGKRLIDLPASTKLTLKKHFVYFRSYVLEAAPELEDAIVNGLNGEGRAALYGIKALYDRYVHNYQNMDWIANVRSNKEIIGKGIARDNASQQHMMDQNRALEEELVAKAEIFLHPASIEQDLVLFNEAKAIHLSPQESREADIQAMDYGTQIGKLDNLSFEQAEALHAYYALRKDDLQKAELYFEQFTNILQGAKTEFVCDMSAEEKLKARRYYYQFRPYFLAATAAKSSVENMKKLDAAIIENLNPESEHEFRIKVRTNDFSKNADWFKEVLASMDKICDRKLLQYQQLGNAKLEERLDAKISYPAGAPIAELKLSKDVKTEVRSDLADALASPFLHDELRTLSSKIMAVIASRGHAPAKVLPNLNYGSRSSYVFKHDYYAQKIGDFRESLMNMTQFLNTSVKTELHLGTQERNKLPFPELEDPHKVLAQSHQVRHIKQLFNALYHVEQIIKQLQKLDNSSTKLLYVFYLLQAYGHVSELLELCKALATDPHLSILANELLAKAEDMKRVVMEQSEPYLSDASKVDPEEVPGEVRYNAIWYTLQAFFMVPAQIKSALEGQPNLSEDQLLAIQTNTKKVVIHIERIIANSDSYFRLLLETPVMYRLFQELRVRLAEFTQTTNNFTIDHLEEINTVIFAKILLETDKWEDKLNLAPGTLTGPMKVILDELYKGMLEPLDLVSEKHMRLVHNFSPIVQRKDAAYIRLDEAENQIEPIKSKMKPLTTLMGAMDHYLNLINQLNFIQSQNKDAKDEPEENPALDKINKGIEKAKTSVLQAYAEAYPLLEEHHKQLPLPKEISAENKLIDQLIHNSELKTAVKLANIRDRVRSTYSYYLGNLSTAELAIKSAEEKIAYLEQLQTAQVQENNNFRRQYTENTFDKRVELIINRQVGLHMVDQEYKAKLKEYLMSFKNDFVERALNEQDIKRKIRKELMNKARQFQTEHFAEYQQLDKVKAAINAFKLYFDHASDALQKQKSLYESQKTLTAKQIEIKKLETIADDTSKSISERLENLKSDVESPVFKTIITARQHLDMFSLAWVKRCFFDLLEALHLYKPGHLRKYDQLHSATHTPFSKMDNPNGYGQNPHGLFNKKQQPIPAVDDAVIAPPLTNPLT</sequence>
<proteinExistence type="predicted"/>
<reference evidence="1 2" key="1">
    <citation type="submission" date="2015-11" db="EMBL/GenBank/DDBJ databases">
        <title>Genomic analysis of 38 Legionella species identifies large and diverse effector repertoires.</title>
        <authorList>
            <person name="Burstein D."/>
            <person name="Amaro F."/>
            <person name="Zusman T."/>
            <person name="Lifshitz Z."/>
            <person name="Cohen O."/>
            <person name="Gilbert J.A."/>
            <person name="Pupko T."/>
            <person name="Shuman H.A."/>
            <person name="Segal G."/>
        </authorList>
    </citation>
    <scope>NUCLEOTIDE SEQUENCE [LARGE SCALE GENOMIC DNA]</scope>
    <source>
        <strain evidence="1 2">CDC#1442-AUS-E</strain>
    </source>
</reference>
<evidence type="ECO:0000313" key="2">
    <source>
        <dbReference type="Proteomes" id="UP000054618"/>
    </source>
</evidence>
<dbReference type="RefSeq" id="WP_058507160.1">
    <property type="nucleotide sequence ID" value="NZ_CAAAIK010000003.1"/>
</dbReference>
<accession>A0A0W0Y5Y2</accession>
<comment type="caution">
    <text evidence="1">The sequence shown here is derived from an EMBL/GenBank/DDBJ whole genome shotgun (WGS) entry which is preliminary data.</text>
</comment>
<gene>
    <name evidence="1" type="primary">sdhA_2</name>
    <name evidence="1" type="ORF">Lqui_1078</name>
</gene>
<dbReference type="PATRIC" id="fig|45073.5.peg.1137"/>
<dbReference type="STRING" id="45073.Lqui_1078"/>
<keyword evidence="2" id="KW-1185">Reference proteome</keyword>
<dbReference type="EMBL" id="LNYS01000006">
    <property type="protein sequence ID" value="KTD52234.1"/>
    <property type="molecule type" value="Genomic_DNA"/>
</dbReference>
<name>A0A0W0Y5Y2_9GAMM</name>
<dbReference type="OrthoDB" id="5647347at2"/>
<dbReference type="PANTHER" id="PTHR34491">
    <property type="entry name" value="A-TYPE INCLUSION PROTEIN, PUTATIVE-RELATED"/>
    <property type="match status" value="1"/>
</dbReference>